<reference evidence="1 2" key="1">
    <citation type="submission" date="2018-09" db="EMBL/GenBank/DDBJ databases">
        <authorList>
            <person name="Wang X."/>
            <person name="Du Z."/>
        </authorList>
    </citation>
    <scope>NUCLEOTIDE SEQUENCE [LARGE SCALE GENOMIC DNA]</scope>
    <source>
        <strain evidence="1 2">N3</strain>
    </source>
</reference>
<accession>A0A418PQK4</accession>
<gene>
    <name evidence="1" type="ORF">D0X99_13490</name>
</gene>
<dbReference type="EMBL" id="QXML01000006">
    <property type="protein sequence ID" value="RIW14562.1"/>
    <property type="molecule type" value="Genomic_DNA"/>
</dbReference>
<dbReference type="AlphaFoldDB" id="A0A418PQK4"/>
<dbReference type="RefSeq" id="WP_119478360.1">
    <property type="nucleotide sequence ID" value="NZ_QXML01000006.1"/>
</dbReference>
<protein>
    <submittedName>
        <fullName evidence="1">Uncharacterized protein</fullName>
    </submittedName>
</protein>
<keyword evidence="2" id="KW-1185">Reference proteome</keyword>
<evidence type="ECO:0000313" key="1">
    <source>
        <dbReference type="EMBL" id="RIW14562.1"/>
    </source>
</evidence>
<organism evidence="1 2">
    <name type="scientific">Algoriphagus lacus</name>
    <dbReference type="NCBI Taxonomy" id="2056311"/>
    <lineage>
        <taxon>Bacteria</taxon>
        <taxon>Pseudomonadati</taxon>
        <taxon>Bacteroidota</taxon>
        <taxon>Cytophagia</taxon>
        <taxon>Cytophagales</taxon>
        <taxon>Cyclobacteriaceae</taxon>
        <taxon>Algoriphagus</taxon>
    </lineage>
</organism>
<name>A0A418PQK4_9BACT</name>
<sequence length="229" mass="26441">MIKRLPLVFILFFLILSGCEEEIESPELDLELDYQPLELGNFWIYDVDQTVYFGENDSESSRFFFRDIIRGSYLNAEREIVFILERSKSTNQSEWTKELEYTIVSRDNSIIRTINNEAVIALVFPPEEGKIWNGKSYQAEGDDDFEIDLVGPSEIPGFENTLSLRVNQENLDDKVTVRDVRYEIFGKGVGLLEKYDEVITYCSRNDCLGDQLIDGGSKTHLKLVEYGKD</sequence>
<dbReference type="PROSITE" id="PS51257">
    <property type="entry name" value="PROKAR_LIPOPROTEIN"/>
    <property type="match status" value="1"/>
</dbReference>
<comment type="caution">
    <text evidence="1">The sequence shown here is derived from an EMBL/GenBank/DDBJ whole genome shotgun (WGS) entry which is preliminary data.</text>
</comment>
<evidence type="ECO:0000313" key="2">
    <source>
        <dbReference type="Proteomes" id="UP000283522"/>
    </source>
</evidence>
<dbReference type="OrthoDB" id="1467525at2"/>
<dbReference type="Proteomes" id="UP000283522">
    <property type="component" value="Unassembled WGS sequence"/>
</dbReference>
<proteinExistence type="predicted"/>